<dbReference type="RefSeq" id="WP_373869561.1">
    <property type="nucleotide sequence ID" value="NZ_BOOU01000100.1"/>
</dbReference>
<evidence type="ECO:0000256" key="2">
    <source>
        <dbReference type="SAM" id="Phobius"/>
    </source>
</evidence>
<comment type="caution">
    <text evidence="3">The sequence shown here is derived from an EMBL/GenBank/DDBJ whole genome shotgun (WGS) entry which is preliminary data.</text>
</comment>
<evidence type="ECO:0000313" key="3">
    <source>
        <dbReference type="EMBL" id="GII81512.1"/>
    </source>
</evidence>
<keyword evidence="2" id="KW-0472">Membrane</keyword>
<protein>
    <recommendedName>
        <fullName evidence="5">DUF3592 domain-containing protein</fullName>
    </recommendedName>
</protein>
<accession>A0A919R8B3</accession>
<keyword evidence="2" id="KW-1133">Transmembrane helix</keyword>
<organism evidence="3 4">
    <name type="scientific">Sphaerisporangium rufum</name>
    <dbReference type="NCBI Taxonomy" id="1381558"/>
    <lineage>
        <taxon>Bacteria</taxon>
        <taxon>Bacillati</taxon>
        <taxon>Actinomycetota</taxon>
        <taxon>Actinomycetes</taxon>
        <taxon>Streptosporangiales</taxon>
        <taxon>Streptosporangiaceae</taxon>
        <taxon>Sphaerisporangium</taxon>
    </lineage>
</organism>
<evidence type="ECO:0000313" key="4">
    <source>
        <dbReference type="Proteomes" id="UP000655287"/>
    </source>
</evidence>
<dbReference type="AlphaFoldDB" id="A0A919R8B3"/>
<dbReference type="EMBL" id="BOOU01000100">
    <property type="protein sequence ID" value="GII81512.1"/>
    <property type="molecule type" value="Genomic_DNA"/>
</dbReference>
<name>A0A919R8B3_9ACTN</name>
<gene>
    <name evidence="3" type="ORF">Sru01_64940</name>
</gene>
<keyword evidence="4" id="KW-1185">Reference proteome</keyword>
<feature type="transmembrane region" description="Helical" evidence="2">
    <location>
        <begin position="20"/>
        <end position="45"/>
    </location>
</feature>
<feature type="transmembrane region" description="Helical" evidence="2">
    <location>
        <begin position="134"/>
        <end position="154"/>
    </location>
</feature>
<dbReference type="Proteomes" id="UP000655287">
    <property type="component" value="Unassembled WGS sequence"/>
</dbReference>
<evidence type="ECO:0000256" key="1">
    <source>
        <dbReference type="SAM" id="MobiDB-lite"/>
    </source>
</evidence>
<evidence type="ECO:0008006" key="5">
    <source>
        <dbReference type="Google" id="ProtNLM"/>
    </source>
</evidence>
<feature type="region of interest" description="Disordered" evidence="1">
    <location>
        <begin position="159"/>
        <end position="183"/>
    </location>
</feature>
<keyword evidence="2" id="KW-0812">Transmembrane</keyword>
<reference evidence="3" key="1">
    <citation type="submission" date="2021-01" db="EMBL/GenBank/DDBJ databases">
        <title>Whole genome shotgun sequence of Sphaerisporangium rufum NBRC 109079.</title>
        <authorList>
            <person name="Komaki H."/>
            <person name="Tamura T."/>
        </authorList>
    </citation>
    <scope>NUCLEOTIDE SEQUENCE</scope>
    <source>
        <strain evidence="3">NBRC 109079</strain>
    </source>
</reference>
<sequence length="183" mass="20038">MYHRPRRTAGDPSGASSLRFWDWIFTLPGNIAVVLVLAGAGFLVMSVDDFIHVRRLRGQGIEVTALVHGVDHGSRGQGTVLVGFTTRKGEQITARIGFHRWSGEPSYGQTKTLIYDPDDPQGGVMDPKVRFEHVGHVLGCLAAILSFMGSVVVWRRTRPRRAAGDRRRPGGSGDAVSPEHQIT</sequence>
<proteinExistence type="predicted"/>